<dbReference type="EMBL" id="CAJRGZ010000017">
    <property type="protein sequence ID" value="CAG5156662.1"/>
    <property type="molecule type" value="Genomic_DNA"/>
</dbReference>
<proteinExistence type="predicted"/>
<evidence type="ECO:0008006" key="3">
    <source>
        <dbReference type="Google" id="ProtNLM"/>
    </source>
</evidence>
<comment type="caution">
    <text evidence="1">The sequence shown here is derived from an EMBL/GenBank/DDBJ whole genome shotgun (WGS) entry which is preliminary data.</text>
</comment>
<protein>
    <recommendedName>
        <fullName evidence="3">F-box domain-containing protein</fullName>
    </recommendedName>
</protein>
<evidence type="ECO:0000313" key="2">
    <source>
        <dbReference type="Proteomes" id="UP000676310"/>
    </source>
</evidence>
<keyword evidence="2" id="KW-1185">Reference proteome</keyword>
<gene>
    <name evidence="1" type="ORF">ALTATR162_LOCUS4459</name>
</gene>
<dbReference type="GeneID" id="67016128"/>
<dbReference type="Proteomes" id="UP000676310">
    <property type="component" value="Unassembled WGS sequence"/>
</dbReference>
<organism evidence="1 2">
    <name type="scientific">Alternaria atra</name>
    <dbReference type="NCBI Taxonomy" id="119953"/>
    <lineage>
        <taxon>Eukaryota</taxon>
        <taxon>Fungi</taxon>
        <taxon>Dikarya</taxon>
        <taxon>Ascomycota</taxon>
        <taxon>Pezizomycotina</taxon>
        <taxon>Dothideomycetes</taxon>
        <taxon>Pleosporomycetidae</taxon>
        <taxon>Pleosporales</taxon>
        <taxon>Pleosporineae</taxon>
        <taxon>Pleosporaceae</taxon>
        <taxon>Alternaria</taxon>
        <taxon>Alternaria sect. Ulocladioides</taxon>
    </lineage>
</organism>
<sequence>MLPAVSLLDLPGELQQRVVEHVITQTDLKSLCSTCSALRILANPILYRRIDLRLWSQRAVECLRRCNLAGAGLSFQYAKELIVEDEPVGEELRSIHTGRIRLPVPDRGPWNRYLTESQQDDSAYSFLQIIHHDKLERLCYHSRRPLSWIVKAHLHNYQHRLKELQISLYTDPKTPEQLPRIFCGLQRLDVYLTETTNIALLFDSIEAVGANLRRLSLTAADPQTTEIQLHVWAMCEQNDLTRYTPQLEELRLSKMDFSDTFEQLSRIIDFHRLVRLELLVESCGLHLFLKDLANSIYTCSGEVNRLQLKHIAVELVHDLCECEAIGLRDSMELIIMACGPIESFHMRYPEANPIKDHAAGFPAGAQSLQTQFTEPEYLL</sequence>
<evidence type="ECO:0000313" key="1">
    <source>
        <dbReference type="EMBL" id="CAG5156662.1"/>
    </source>
</evidence>
<reference evidence="1" key="1">
    <citation type="submission" date="2021-05" db="EMBL/GenBank/DDBJ databases">
        <authorList>
            <person name="Stam R."/>
        </authorList>
    </citation>
    <scope>NUCLEOTIDE SEQUENCE</scope>
    <source>
        <strain evidence="1">CS162</strain>
    </source>
</reference>
<dbReference type="OrthoDB" id="3799981at2759"/>
<name>A0A8J2I2Z7_9PLEO</name>
<dbReference type="AlphaFoldDB" id="A0A8J2I2Z7"/>
<accession>A0A8J2I2Z7</accession>
<dbReference type="RefSeq" id="XP_043168005.1">
    <property type="nucleotide sequence ID" value="XM_043312070.1"/>
</dbReference>